<proteinExistence type="predicted"/>
<name>A0ABW5A388_9BACL</name>
<evidence type="ECO:0008006" key="3">
    <source>
        <dbReference type="Google" id="ProtNLM"/>
    </source>
</evidence>
<keyword evidence="2" id="KW-1185">Reference proteome</keyword>
<evidence type="ECO:0000313" key="2">
    <source>
        <dbReference type="Proteomes" id="UP001597343"/>
    </source>
</evidence>
<evidence type="ECO:0000313" key="1">
    <source>
        <dbReference type="EMBL" id="MFD2172399.1"/>
    </source>
</evidence>
<dbReference type="Proteomes" id="UP001597343">
    <property type="component" value="Unassembled WGS sequence"/>
</dbReference>
<reference evidence="2" key="1">
    <citation type="journal article" date="2019" name="Int. J. Syst. Evol. Microbiol.">
        <title>The Global Catalogue of Microorganisms (GCM) 10K type strain sequencing project: providing services to taxonomists for standard genome sequencing and annotation.</title>
        <authorList>
            <consortium name="The Broad Institute Genomics Platform"/>
            <consortium name="The Broad Institute Genome Sequencing Center for Infectious Disease"/>
            <person name="Wu L."/>
            <person name="Ma J."/>
        </authorList>
    </citation>
    <scope>NUCLEOTIDE SEQUENCE [LARGE SCALE GENOMIC DNA]</scope>
    <source>
        <strain evidence="2">CGMCC 1.13574</strain>
    </source>
</reference>
<protein>
    <recommendedName>
        <fullName evidence="3">Baseplate protein J-like domain-containing protein</fullName>
    </recommendedName>
</protein>
<accession>A0ABW5A388</accession>
<sequence length="74" mass="8014">TNVPAIARRTARFAHNSTTAMRGGDPMKARVEIVVEVEVDVPNGATDEQRDELATKEAINIINAGGAYNVYIDE</sequence>
<dbReference type="RefSeq" id="WP_386049784.1">
    <property type="nucleotide sequence ID" value="NZ_JBHUIO010000024.1"/>
</dbReference>
<organism evidence="1 2">
    <name type="scientific">Tumebacillus lipolyticus</name>
    <dbReference type="NCBI Taxonomy" id="1280370"/>
    <lineage>
        <taxon>Bacteria</taxon>
        <taxon>Bacillati</taxon>
        <taxon>Bacillota</taxon>
        <taxon>Bacilli</taxon>
        <taxon>Bacillales</taxon>
        <taxon>Alicyclobacillaceae</taxon>
        <taxon>Tumebacillus</taxon>
    </lineage>
</organism>
<dbReference type="EMBL" id="JBHUIO010000024">
    <property type="protein sequence ID" value="MFD2172399.1"/>
    <property type="molecule type" value="Genomic_DNA"/>
</dbReference>
<feature type="non-terminal residue" evidence="1">
    <location>
        <position position="1"/>
    </location>
</feature>
<comment type="caution">
    <text evidence="1">The sequence shown here is derived from an EMBL/GenBank/DDBJ whole genome shotgun (WGS) entry which is preliminary data.</text>
</comment>
<gene>
    <name evidence="1" type="ORF">ACFSOY_20865</name>
</gene>